<dbReference type="RefSeq" id="WP_334478158.1">
    <property type="nucleotide sequence ID" value="NZ_JAZHRV010000001.1"/>
</dbReference>
<accession>A0ABU8B526</accession>
<dbReference type="EMBL" id="JAZHRV010000001">
    <property type="protein sequence ID" value="MEH2553635.1"/>
    <property type="molecule type" value="Genomic_DNA"/>
</dbReference>
<dbReference type="Proteomes" id="UP001364224">
    <property type="component" value="Unassembled WGS sequence"/>
</dbReference>
<dbReference type="Pfam" id="PF13692">
    <property type="entry name" value="Glyco_trans_1_4"/>
    <property type="match status" value="1"/>
</dbReference>
<dbReference type="Gene3D" id="3.40.50.2000">
    <property type="entry name" value="Glycogen Phosphorylase B"/>
    <property type="match status" value="2"/>
</dbReference>
<proteinExistence type="predicted"/>
<protein>
    <submittedName>
        <fullName evidence="1">Glycosyltransferase involved in cell wall biosynthesis</fullName>
    </submittedName>
</protein>
<dbReference type="CDD" id="cd03801">
    <property type="entry name" value="GT4_PimA-like"/>
    <property type="match status" value="1"/>
</dbReference>
<gene>
    <name evidence="1" type="ORF">V1286_001164</name>
</gene>
<evidence type="ECO:0000313" key="1">
    <source>
        <dbReference type="EMBL" id="MEH2553635.1"/>
    </source>
</evidence>
<dbReference type="SUPFAM" id="SSF53756">
    <property type="entry name" value="UDP-Glycosyltransferase/glycogen phosphorylase"/>
    <property type="match status" value="1"/>
</dbReference>
<keyword evidence="2" id="KW-1185">Reference proteome</keyword>
<comment type="caution">
    <text evidence="1">The sequence shown here is derived from an EMBL/GenBank/DDBJ whole genome shotgun (WGS) entry which is preliminary data.</text>
</comment>
<sequence length="443" mass="48961">MVENMAPNTTLPSSMNVLPAAHRLRIALVCSRLPLPMTRADQLTVAHLISYLAARGHSLDLFTLDTGEKPTPEQRAWLDQNCRQLLVFRQPMARSILGLIRAVAVGKPMQVGWFTNRAHIRAVQQAISLRQYDVAYAYYIRSAEALRAVCPAGAEPDLGRPPTILGMQLSQSLNTRRLAKDSGRLRDKIIYAVEQGLVRRYEAIIWRDFFRTVLISERDAEEICLACRERSVPEISNYILSPHGVDTSRFRPRPDIDPDPATLVFSGVMGTNTNIHAIAWFAKNCWPRVRAEIPGAHLLIVGRRPAREVVRLAASDCAITVTGEVPDPAEYIARATVCINPMQIGAGMQNKLIEYMACGKAVVTTPVANEGIHASSGTHLLEAAGAEAFADAVVALLRNPEMRAALGKSAREFIQRYWTWEKLFSELESEMLAMASRGLAATA</sequence>
<evidence type="ECO:0000313" key="2">
    <source>
        <dbReference type="Proteomes" id="UP001364224"/>
    </source>
</evidence>
<dbReference type="PANTHER" id="PTHR12526">
    <property type="entry name" value="GLYCOSYLTRANSFERASE"/>
    <property type="match status" value="1"/>
</dbReference>
<name>A0ABU8B526_9BRAD</name>
<reference evidence="1 2" key="1">
    <citation type="submission" date="2024-02" db="EMBL/GenBank/DDBJ databases">
        <title>Adaptive strategies in a cosmopolitan and abundant soil bacterium.</title>
        <authorList>
            <person name="Carini P."/>
        </authorList>
    </citation>
    <scope>NUCLEOTIDE SEQUENCE [LARGE SCALE GENOMIC DNA]</scope>
    <source>
        <strain evidence="1 2">AZCC 1608</strain>
    </source>
</reference>
<organism evidence="1 2">
    <name type="scientific">Bradyrhizobium algeriense</name>
    <dbReference type="NCBI Taxonomy" id="634784"/>
    <lineage>
        <taxon>Bacteria</taxon>
        <taxon>Pseudomonadati</taxon>
        <taxon>Pseudomonadota</taxon>
        <taxon>Alphaproteobacteria</taxon>
        <taxon>Hyphomicrobiales</taxon>
        <taxon>Nitrobacteraceae</taxon>
        <taxon>Bradyrhizobium</taxon>
    </lineage>
</organism>
<dbReference type="PANTHER" id="PTHR12526:SF600">
    <property type="entry name" value="GLYCOSYL TRANSFERASE GROUP 1"/>
    <property type="match status" value="1"/>
</dbReference>